<evidence type="ECO:0000259" key="1">
    <source>
        <dbReference type="Pfam" id="PF22772"/>
    </source>
</evidence>
<dbReference type="CDD" id="cd03801">
    <property type="entry name" value="GT4_PimA-like"/>
    <property type="match status" value="1"/>
</dbReference>
<dbReference type="Gene3D" id="3.40.50.11090">
    <property type="match status" value="1"/>
</dbReference>
<feature type="domain" description="WsaF C-terminal" evidence="1">
    <location>
        <begin position="256"/>
        <end position="379"/>
    </location>
</feature>
<dbReference type="PANTHER" id="PTHR12526">
    <property type="entry name" value="GLYCOSYLTRANSFERASE"/>
    <property type="match status" value="1"/>
</dbReference>
<organism evidence="2 3">
    <name type="scientific">Solilutibacter pythonis</name>
    <dbReference type="NCBI Taxonomy" id="2483112"/>
    <lineage>
        <taxon>Bacteria</taxon>
        <taxon>Pseudomonadati</taxon>
        <taxon>Pseudomonadota</taxon>
        <taxon>Gammaproteobacteria</taxon>
        <taxon>Lysobacterales</taxon>
        <taxon>Lysobacteraceae</taxon>
        <taxon>Solilutibacter</taxon>
    </lineage>
</organism>
<sequence>MKLKYGKFRIGEGIIKFIRIMRSEGSRSALARTFGLLSKKINSSVVVMESKKDVAGFFRAVYSPEYCNQANPILRVSLDFSADVDILWFIPDFGAGSGGHLNIIRFVSGLEKLGMRSAIVIVGGHSHANHGEAKAKLDKYFGETSSLIYFEEDLLPKVNKIIATSWITAHFAKHYSSSELDRYYFVQDYEPLFYPAGFDAIAAAVTYSLGFQSICAGSWIVEELKQRHGVKALGYFGFSYDKEIYKRVPKRDNVERVFFYVRPPTARRGFELGLLALDLVGRLRPGVNFIFAGWDVSDYRFDHIHLNAGVLHTSELPDLYSQCDVALILSFSNMSLLPYEVMACGCAVVTNNDACATWGLNKEVAEFAAATPEALAQAIIRLLEDKDARAKRVEIARKFVEETCWDREIGKVGRLLVGAGE</sequence>
<name>A0A3M2I1E7_9GAMM</name>
<comment type="caution">
    <text evidence="2">The sequence shown here is derived from an EMBL/GenBank/DDBJ whole genome shotgun (WGS) entry which is preliminary data.</text>
</comment>
<gene>
    <name evidence="2" type="ORF">EBB59_05525</name>
</gene>
<dbReference type="Pfam" id="PF22772">
    <property type="entry name" value="WsaF_C"/>
    <property type="match status" value="1"/>
</dbReference>
<keyword evidence="2" id="KW-0808">Transferase</keyword>
<reference evidence="2 3" key="1">
    <citation type="submission" date="2018-10" db="EMBL/GenBank/DDBJ databases">
        <title>Proposal of Lysobacter pythonis sp. nov. isolated from royal pythons (Python regius).</title>
        <authorList>
            <person name="Hans-Juergen B."/>
            <person name="Huptas C."/>
            <person name="Sandra B."/>
            <person name="Igor L."/>
            <person name="Joachim S."/>
            <person name="Siegfried S."/>
            <person name="Mareike W."/>
            <person name="Peter K."/>
        </authorList>
    </citation>
    <scope>NUCLEOTIDE SEQUENCE [LARGE SCALE GENOMIC DNA]</scope>
    <source>
        <strain evidence="2 3">4284/11</strain>
    </source>
</reference>
<dbReference type="InterPro" id="IPR055050">
    <property type="entry name" value="WsaF_C"/>
</dbReference>
<dbReference type="Proteomes" id="UP000275012">
    <property type="component" value="Unassembled WGS sequence"/>
</dbReference>
<dbReference type="SUPFAM" id="SSF53756">
    <property type="entry name" value="UDP-Glycosyltransferase/glycogen phosphorylase"/>
    <property type="match status" value="1"/>
</dbReference>
<proteinExistence type="predicted"/>
<protein>
    <submittedName>
        <fullName evidence="2">Glycosyltransferase</fullName>
    </submittedName>
</protein>
<evidence type="ECO:0000313" key="2">
    <source>
        <dbReference type="EMBL" id="RMH93439.1"/>
    </source>
</evidence>
<accession>A0A3M2I1E7</accession>
<dbReference type="EMBL" id="RFLY01000006">
    <property type="protein sequence ID" value="RMH93439.1"/>
    <property type="molecule type" value="Genomic_DNA"/>
</dbReference>
<keyword evidence="3" id="KW-1185">Reference proteome</keyword>
<dbReference type="Gene3D" id="3.40.50.2000">
    <property type="entry name" value="Glycogen Phosphorylase B"/>
    <property type="match status" value="1"/>
</dbReference>
<dbReference type="AlphaFoldDB" id="A0A3M2I1E7"/>
<evidence type="ECO:0000313" key="3">
    <source>
        <dbReference type="Proteomes" id="UP000275012"/>
    </source>
</evidence>
<dbReference type="GO" id="GO:0016740">
    <property type="term" value="F:transferase activity"/>
    <property type="evidence" value="ECO:0007669"/>
    <property type="project" value="UniProtKB-KW"/>
</dbReference>